<dbReference type="Pfam" id="PF01370">
    <property type="entry name" value="Epimerase"/>
    <property type="match status" value="1"/>
</dbReference>
<sequence>ANIAHLLDSAHFQFVEADITHPEAMAALFASFQPTIVNHHAAQKSVVTSLEDPLYDLDINGKGLLVLLACIQKHPIDTFVYVSSGGALSKVIEGDETSREEDTPQLISPYAITKYAGEQYLAIYSEAYGFAYTVLRYANVFGPRQIPDGECGVVPIFVNNIVANQTSVLMTYPDMPRGCTRDYVYVGDVAEANRLATIRPLNTVVNIGSGEEIAILDIYETIAAIFEKESNIRIEGPRAGDVKRSVLSNARAKARLGWQPQISLEVGLLALKKDMTVGASN</sequence>
<dbReference type="Gene3D" id="3.40.50.720">
    <property type="entry name" value="NAD(P)-binding Rossmann-like Domain"/>
    <property type="match status" value="1"/>
</dbReference>
<comment type="similarity">
    <text evidence="1">Belongs to the NAD(P)-dependent epimerase/dehydratase family.</text>
</comment>
<dbReference type="SUPFAM" id="SSF51735">
    <property type="entry name" value="NAD(P)-binding Rossmann-fold domains"/>
    <property type="match status" value="1"/>
</dbReference>
<dbReference type="PANTHER" id="PTHR43000">
    <property type="entry name" value="DTDP-D-GLUCOSE 4,6-DEHYDRATASE-RELATED"/>
    <property type="match status" value="1"/>
</dbReference>
<accession>W7CS05</accession>
<dbReference type="InterPro" id="IPR001509">
    <property type="entry name" value="Epimerase_deHydtase"/>
</dbReference>
<feature type="non-terminal residue" evidence="3">
    <location>
        <position position="1"/>
    </location>
</feature>
<name>W7CS05_9LIST</name>
<dbReference type="Gene3D" id="3.90.25.10">
    <property type="entry name" value="UDP-galactose 4-epimerase, domain 1"/>
    <property type="match status" value="1"/>
</dbReference>
<gene>
    <name evidence="3" type="ORF">PRIP_16317</name>
</gene>
<reference evidence="3 4" key="1">
    <citation type="journal article" date="2014" name="Int. J. Syst. Evol. Microbiol.">
        <title>Listeria floridensis sp. nov., Listeria aquatica sp. nov., Listeria cornellensis sp. nov., Listeria riparia sp. nov. and Listeria grandensis sp. nov., from agricultural and natural environments.</title>
        <authorList>
            <person name="den Bakker H.C."/>
            <person name="Warchocki S."/>
            <person name="Wright E.M."/>
            <person name="Allred A.F."/>
            <person name="Ahlstrom C."/>
            <person name="Manuel C.S."/>
            <person name="Stasiewicz M.J."/>
            <person name="Burrell A."/>
            <person name="Roof S."/>
            <person name="Strawn L."/>
            <person name="Fortes E.D."/>
            <person name="Nightingale K.K."/>
            <person name="Kephart D."/>
            <person name="Wiedmann M."/>
        </authorList>
    </citation>
    <scope>NUCLEOTIDE SEQUENCE [LARGE SCALE GENOMIC DNA]</scope>
    <source>
        <strain evidence="3 4">FSL S10-1204</strain>
    </source>
</reference>
<evidence type="ECO:0000313" key="4">
    <source>
        <dbReference type="Proteomes" id="UP000019248"/>
    </source>
</evidence>
<comment type="caution">
    <text evidence="3">The sequence shown here is derived from an EMBL/GenBank/DDBJ whole genome shotgun (WGS) entry which is preliminary data.</text>
</comment>
<dbReference type="PATRIC" id="fig|1265816.5.peg.3222"/>
<feature type="domain" description="NAD-dependent epimerase/dehydratase" evidence="2">
    <location>
        <begin position="10"/>
        <end position="208"/>
    </location>
</feature>
<evidence type="ECO:0000256" key="1">
    <source>
        <dbReference type="ARBA" id="ARBA00007637"/>
    </source>
</evidence>
<evidence type="ECO:0000259" key="2">
    <source>
        <dbReference type="Pfam" id="PF01370"/>
    </source>
</evidence>
<protein>
    <submittedName>
        <fullName evidence="3">UDP-glucose 4-epimerase</fullName>
    </submittedName>
</protein>
<dbReference type="Proteomes" id="UP000019248">
    <property type="component" value="Unassembled WGS sequence"/>
</dbReference>
<dbReference type="RefSeq" id="WP_052008985.1">
    <property type="nucleotide sequence ID" value="NZ_AODL01000041.1"/>
</dbReference>
<dbReference type="OrthoDB" id="181047at2"/>
<organism evidence="3 4">
    <name type="scientific">Listeria riparia FSL S10-1204</name>
    <dbReference type="NCBI Taxonomy" id="1265816"/>
    <lineage>
        <taxon>Bacteria</taxon>
        <taxon>Bacillati</taxon>
        <taxon>Bacillota</taxon>
        <taxon>Bacilli</taxon>
        <taxon>Bacillales</taxon>
        <taxon>Listeriaceae</taxon>
        <taxon>Listeria</taxon>
    </lineage>
</organism>
<keyword evidence="4" id="KW-1185">Reference proteome</keyword>
<dbReference type="EMBL" id="AODL01000041">
    <property type="protein sequence ID" value="EUJ42409.1"/>
    <property type="molecule type" value="Genomic_DNA"/>
</dbReference>
<evidence type="ECO:0000313" key="3">
    <source>
        <dbReference type="EMBL" id="EUJ42409.1"/>
    </source>
</evidence>
<dbReference type="InterPro" id="IPR036291">
    <property type="entry name" value="NAD(P)-bd_dom_sf"/>
</dbReference>
<proteinExistence type="inferred from homology"/>
<dbReference type="AlphaFoldDB" id="W7CS05"/>